<proteinExistence type="predicted"/>
<reference evidence="2 3" key="1">
    <citation type="journal article" date="2007" name="Science">
        <title>The Chlamydomonas genome reveals the evolution of key animal and plant functions.</title>
        <authorList>
            <person name="Merchant S.S."/>
            <person name="Prochnik S.E."/>
            <person name="Vallon O."/>
            <person name="Harris E.H."/>
            <person name="Karpowicz S.J."/>
            <person name="Witman G.B."/>
            <person name="Terry A."/>
            <person name="Salamov A."/>
            <person name="Fritz-Laylin L.K."/>
            <person name="Marechal-Drouard L."/>
            <person name="Marshall W.F."/>
            <person name="Qu L.H."/>
            <person name="Nelson D.R."/>
            <person name="Sanderfoot A.A."/>
            <person name="Spalding M.H."/>
            <person name="Kapitonov V.V."/>
            <person name="Ren Q."/>
            <person name="Ferris P."/>
            <person name="Lindquist E."/>
            <person name="Shapiro H."/>
            <person name="Lucas S.M."/>
            <person name="Grimwood J."/>
            <person name="Schmutz J."/>
            <person name="Cardol P."/>
            <person name="Cerutti H."/>
            <person name="Chanfreau G."/>
            <person name="Chen C.L."/>
            <person name="Cognat V."/>
            <person name="Croft M.T."/>
            <person name="Dent R."/>
            <person name="Dutcher S."/>
            <person name="Fernandez E."/>
            <person name="Fukuzawa H."/>
            <person name="Gonzalez-Ballester D."/>
            <person name="Gonzalez-Halphen D."/>
            <person name="Hallmann A."/>
            <person name="Hanikenne M."/>
            <person name="Hippler M."/>
            <person name="Inwood W."/>
            <person name="Jabbari K."/>
            <person name="Kalanon M."/>
            <person name="Kuras R."/>
            <person name="Lefebvre P.A."/>
            <person name="Lemaire S.D."/>
            <person name="Lobanov A.V."/>
            <person name="Lohr M."/>
            <person name="Manuell A."/>
            <person name="Meier I."/>
            <person name="Mets L."/>
            <person name="Mittag M."/>
            <person name="Mittelmeier T."/>
            <person name="Moroney J.V."/>
            <person name="Moseley J."/>
            <person name="Napoli C."/>
            <person name="Nedelcu A.M."/>
            <person name="Niyogi K."/>
            <person name="Novoselov S.V."/>
            <person name="Paulsen I.T."/>
            <person name="Pazour G."/>
            <person name="Purton S."/>
            <person name="Ral J.P."/>
            <person name="Riano-Pachon D.M."/>
            <person name="Riekhof W."/>
            <person name="Rymarquis L."/>
            <person name="Schroda M."/>
            <person name="Stern D."/>
            <person name="Umen J."/>
            <person name="Willows R."/>
            <person name="Wilson N."/>
            <person name="Zimmer S.L."/>
            <person name="Allmer J."/>
            <person name="Balk J."/>
            <person name="Bisova K."/>
            <person name="Chen C.J."/>
            <person name="Elias M."/>
            <person name="Gendler K."/>
            <person name="Hauser C."/>
            <person name="Lamb M.R."/>
            <person name="Ledford H."/>
            <person name="Long J.C."/>
            <person name="Minagawa J."/>
            <person name="Page M.D."/>
            <person name="Pan J."/>
            <person name="Pootakham W."/>
            <person name="Roje S."/>
            <person name="Rose A."/>
            <person name="Stahlberg E."/>
            <person name="Terauchi A.M."/>
            <person name="Yang P."/>
            <person name="Ball S."/>
            <person name="Bowler C."/>
            <person name="Dieckmann C.L."/>
            <person name="Gladyshev V.N."/>
            <person name="Green P."/>
            <person name="Jorgensen R."/>
            <person name="Mayfield S."/>
            <person name="Mueller-Roeber B."/>
            <person name="Rajamani S."/>
            <person name="Sayre R.T."/>
            <person name="Brokstein P."/>
            <person name="Dubchak I."/>
            <person name="Goodstein D."/>
            <person name="Hornick L."/>
            <person name="Huang Y.W."/>
            <person name="Jhaveri J."/>
            <person name="Luo Y."/>
            <person name="Martinez D."/>
            <person name="Ngau W.C."/>
            <person name="Otillar B."/>
            <person name="Poliakov A."/>
            <person name="Porter A."/>
            <person name="Szajkowski L."/>
            <person name="Werner G."/>
            <person name="Zhou K."/>
            <person name="Grigoriev I.V."/>
            <person name="Rokhsar D.S."/>
            <person name="Grossman A.R."/>
        </authorList>
    </citation>
    <scope>NUCLEOTIDE SEQUENCE [LARGE SCALE GENOMIC DNA]</scope>
    <source>
        <strain evidence="3">CC-503</strain>
    </source>
</reference>
<protein>
    <submittedName>
        <fullName evidence="2">Uncharacterized protein</fullName>
    </submittedName>
</protein>
<evidence type="ECO:0000256" key="1">
    <source>
        <dbReference type="SAM" id="MobiDB-lite"/>
    </source>
</evidence>
<dbReference type="EMBL" id="CM008967">
    <property type="protein sequence ID" value="PNW82430.1"/>
    <property type="molecule type" value="Genomic_DNA"/>
</dbReference>
<dbReference type="Proteomes" id="UP000006906">
    <property type="component" value="Chromosome 6"/>
</dbReference>
<dbReference type="RefSeq" id="XP_042923929.1">
    <property type="nucleotide sequence ID" value="XM_043063223.1"/>
</dbReference>
<dbReference type="AlphaFoldDB" id="A0A2K3DPI4"/>
<dbReference type="OrthoDB" id="540079at2759"/>
<dbReference type="GeneID" id="5720888"/>
<gene>
    <name evidence="2" type="ORF">CHLRE_06g278585v5</name>
</gene>
<dbReference type="Gramene" id="PNW82430">
    <property type="protein sequence ID" value="PNW82430"/>
    <property type="gene ID" value="CHLRE_06g278585v5"/>
</dbReference>
<feature type="compositionally biased region" description="Polar residues" evidence="1">
    <location>
        <begin position="180"/>
        <end position="190"/>
    </location>
</feature>
<dbReference type="InParanoid" id="A0A2K3DPI4"/>
<sequence length="464" mass="48165">MAAQWEQLVAEAVDALLNRENAAQRLSVHHLPLQQLFALCHPGVAPRAQRTDDTEGLPVLGVTLVRLLDACLSAAASLPDDDSRQRSVDSIVAAFCRSALREAHCRAAAPPAPTSSTDEMQQVPGTGMDRVFLDASFALLAALLARHRASLGNEQLRLLHTAWGVPTAVTHGAASPPQPSSGGESLTGSRPSEAGTGMGQQQARLGTASLSSGLAGADFKCMVAVGQLLFGRTSQIQHMDCGGSGSGGVLKDASGGQQRRRVLLQTMAGTPAALDLCAAAAVADTFPGLAAADEAGLEQLTCWLQCGYQHGGAPVCIAPLGPEPWHDDCRAPAALLAEALRQHPAEVVSAVHAPLLAIAAAHAPQLLQTLLHVVASLLHQQQHAVTAMHDGWAEGDEEEGDIDGWGACSSLVATCAPEREAGPLRGQLRELHLALHSLGLDMGLLLQQHMAMGGSTAVSGSWQA</sequence>
<keyword evidence="3" id="KW-1185">Reference proteome</keyword>
<evidence type="ECO:0000313" key="2">
    <source>
        <dbReference type="EMBL" id="PNW82430.1"/>
    </source>
</evidence>
<dbReference type="KEGG" id="cre:CHLRE_06g278585v5"/>
<organism evidence="2 3">
    <name type="scientific">Chlamydomonas reinhardtii</name>
    <name type="common">Chlamydomonas smithii</name>
    <dbReference type="NCBI Taxonomy" id="3055"/>
    <lineage>
        <taxon>Eukaryota</taxon>
        <taxon>Viridiplantae</taxon>
        <taxon>Chlorophyta</taxon>
        <taxon>core chlorophytes</taxon>
        <taxon>Chlorophyceae</taxon>
        <taxon>CS clade</taxon>
        <taxon>Chlamydomonadales</taxon>
        <taxon>Chlamydomonadaceae</taxon>
        <taxon>Chlamydomonas</taxon>
    </lineage>
</organism>
<name>A0A2K3DPI4_CHLRE</name>
<dbReference type="ExpressionAtlas" id="A0A2K3DPI4">
    <property type="expression patterns" value="baseline and differential"/>
</dbReference>
<dbReference type="PaxDb" id="3055-EDP01673"/>
<feature type="region of interest" description="Disordered" evidence="1">
    <location>
        <begin position="169"/>
        <end position="205"/>
    </location>
</feature>
<evidence type="ECO:0000313" key="3">
    <source>
        <dbReference type="Proteomes" id="UP000006906"/>
    </source>
</evidence>
<accession>A0A2K3DPI4</accession>